<keyword evidence="3" id="KW-1185">Reference proteome</keyword>
<reference evidence="2 3" key="1">
    <citation type="submission" date="2013-05" db="EMBL/GenBank/DDBJ databases">
        <title>Draft genome sequence of Rubidibacter lacunae KORDI 51-2.</title>
        <authorList>
            <person name="Choi D.H."/>
            <person name="Noh J.H."/>
            <person name="Kwon K.-K."/>
            <person name="Lee J.-H."/>
            <person name="Ryu J.-Y."/>
        </authorList>
    </citation>
    <scope>NUCLEOTIDE SEQUENCE [LARGE SCALE GENOMIC DNA]</scope>
    <source>
        <strain evidence="2 3">KORDI 51-2</strain>
    </source>
</reference>
<dbReference type="Gene3D" id="3.40.50.1820">
    <property type="entry name" value="alpha/beta hydrolase"/>
    <property type="match status" value="1"/>
</dbReference>
<dbReference type="EMBL" id="ASSJ01000023">
    <property type="protein sequence ID" value="ERN42355.1"/>
    <property type="molecule type" value="Genomic_DNA"/>
</dbReference>
<evidence type="ECO:0000259" key="1">
    <source>
        <dbReference type="Pfam" id="PF12697"/>
    </source>
</evidence>
<proteinExistence type="predicted"/>
<accession>U5DRN6</accession>
<sequence length="309" mass="33933">MWCKSAIASTWPQLSTTAGKSTVAPTRCILSLPRTLLHRRSCSFTQSASGCPGNFGSASAWRGGNLPRHPPLYAPDLLGCGESDLPQVAYYPEDWAEQLASFLEQVVERPAVAVVQGASLAIALELVARYPERLCGLVLGGPPAWSLTTQSAAEWQQRLVWNVLASPLGNGFYRWARRREFLRSFSQRQLFGQSEAVDAEWLDELQRGADDPATRHAVFAFLAGFWRRDYGTTIAAIQQPTLVVMGDRASSISRTNVTETPEQRLQAYCKCLPNGRGVVIPGRNVLPYESTAEFVRVTAEFARQLTAGG</sequence>
<dbReference type="PANTHER" id="PTHR46438">
    <property type="entry name" value="ALPHA/BETA-HYDROLASES SUPERFAMILY PROTEIN"/>
    <property type="match status" value="1"/>
</dbReference>
<dbReference type="AlphaFoldDB" id="U5DRN6"/>
<dbReference type="Proteomes" id="UP000016960">
    <property type="component" value="Unassembled WGS sequence"/>
</dbReference>
<dbReference type="GO" id="GO:0016787">
    <property type="term" value="F:hydrolase activity"/>
    <property type="evidence" value="ECO:0007669"/>
    <property type="project" value="UniProtKB-KW"/>
</dbReference>
<dbReference type="InterPro" id="IPR000073">
    <property type="entry name" value="AB_hydrolase_1"/>
</dbReference>
<dbReference type="InParanoid" id="U5DRN6"/>
<keyword evidence="2" id="KW-0012">Acyltransferase</keyword>
<organism evidence="2 3">
    <name type="scientific">Rubidibacter lacunae KORDI 51-2</name>
    <dbReference type="NCBI Taxonomy" id="582515"/>
    <lineage>
        <taxon>Bacteria</taxon>
        <taxon>Bacillati</taxon>
        <taxon>Cyanobacteriota</taxon>
        <taxon>Cyanophyceae</taxon>
        <taxon>Oscillatoriophycideae</taxon>
        <taxon>Chroococcales</taxon>
        <taxon>Aphanothecaceae</taxon>
        <taxon>Rubidibacter</taxon>
    </lineage>
</organism>
<feature type="domain" description="AB hydrolase-1" evidence="1">
    <location>
        <begin position="51"/>
        <end position="296"/>
    </location>
</feature>
<comment type="caution">
    <text evidence="2">The sequence shown here is derived from an EMBL/GenBank/DDBJ whole genome shotgun (WGS) entry which is preliminary data.</text>
</comment>
<keyword evidence="2" id="KW-0808">Transferase</keyword>
<evidence type="ECO:0000313" key="2">
    <source>
        <dbReference type="EMBL" id="ERN42355.1"/>
    </source>
</evidence>
<keyword evidence="2" id="KW-0378">Hydrolase</keyword>
<gene>
    <name evidence="2" type="ORF">KR51_00009670</name>
</gene>
<dbReference type="eggNOG" id="COG0596">
    <property type="taxonomic scope" value="Bacteria"/>
</dbReference>
<dbReference type="Pfam" id="PF12697">
    <property type="entry name" value="Abhydrolase_6"/>
    <property type="match status" value="1"/>
</dbReference>
<dbReference type="SUPFAM" id="SSF53474">
    <property type="entry name" value="alpha/beta-Hydrolases"/>
    <property type="match status" value="1"/>
</dbReference>
<name>U5DRN6_9CHRO</name>
<dbReference type="PANTHER" id="PTHR46438:SF2">
    <property type="entry name" value="ALPHA_BETA-HYDROLASES SUPERFAMILY PROTEIN"/>
    <property type="match status" value="1"/>
</dbReference>
<dbReference type="GO" id="GO:0016746">
    <property type="term" value="F:acyltransferase activity"/>
    <property type="evidence" value="ECO:0007669"/>
    <property type="project" value="UniProtKB-KW"/>
</dbReference>
<evidence type="ECO:0000313" key="3">
    <source>
        <dbReference type="Proteomes" id="UP000016960"/>
    </source>
</evidence>
<dbReference type="STRING" id="582515.KR51_00009670"/>
<dbReference type="InterPro" id="IPR029058">
    <property type="entry name" value="AB_hydrolase_fold"/>
</dbReference>
<dbReference type="PATRIC" id="fig|582515.4.peg.1080"/>
<protein>
    <submittedName>
        <fullName evidence="2">Putative hydrolase or acyltransferase (Alpha/beta hydrolase superfamily)</fullName>
    </submittedName>
</protein>